<dbReference type="AlphaFoldDB" id="A0A9Q3W4V5"/>
<comment type="miscellaneous">
    <text evidence="9">This enzyme catalyzes only one turnover and therefore is not strictly catalytic. According to one definition, an enzyme is a biocatalyst that acts repeatedly and over many reaction cycles.</text>
</comment>
<dbReference type="GO" id="GO:0003908">
    <property type="term" value="F:methylated-DNA-[protein]-cysteine S-methyltransferase activity"/>
    <property type="evidence" value="ECO:0007669"/>
    <property type="project" value="UniProtKB-UniRule"/>
</dbReference>
<sequence>MIEYHALPTSLGALLLAAEDDALVGAWFEGQKYHPDPRPWRHNPAHPLLVTAANQVRAYFSGERRDFDLPLAPRGTEFQRQVWGALREIRCGNTSTYGELAHRLGRPRAVRAVGAAVGRNPCSVIIPCHRVLGANGSLTGYAGGIDRKARLLALEGGGPGTGTLFD</sequence>
<dbReference type="Gene3D" id="3.30.160.70">
    <property type="entry name" value="Methylated DNA-protein cysteine methyltransferase domain"/>
    <property type="match status" value="1"/>
</dbReference>
<evidence type="ECO:0000313" key="13">
    <source>
        <dbReference type="Proteomes" id="UP001107961"/>
    </source>
</evidence>
<gene>
    <name evidence="12" type="ORF">LZG35_08885</name>
</gene>
<evidence type="ECO:0000256" key="1">
    <source>
        <dbReference type="ARBA" id="ARBA00001286"/>
    </source>
</evidence>
<dbReference type="InterPro" id="IPR008332">
    <property type="entry name" value="MethylG_MeTrfase_N"/>
</dbReference>
<evidence type="ECO:0000259" key="10">
    <source>
        <dbReference type="Pfam" id="PF01035"/>
    </source>
</evidence>
<dbReference type="HAMAP" id="MF_00772">
    <property type="entry name" value="OGT"/>
    <property type="match status" value="1"/>
</dbReference>
<keyword evidence="6 9" id="KW-0227">DNA damage</keyword>
<keyword evidence="3 9" id="KW-0963">Cytoplasm</keyword>
<dbReference type="EMBL" id="JAJVKT010000009">
    <property type="protein sequence ID" value="MCE7508750.1"/>
    <property type="molecule type" value="Genomic_DNA"/>
</dbReference>
<dbReference type="InterPro" id="IPR023546">
    <property type="entry name" value="MGMT"/>
</dbReference>
<dbReference type="PROSITE" id="PS00374">
    <property type="entry name" value="MGMT"/>
    <property type="match status" value="1"/>
</dbReference>
<comment type="subcellular location">
    <subcellularLocation>
        <location evidence="9">Cytoplasm</location>
    </subcellularLocation>
</comment>
<dbReference type="SUPFAM" id="SSF53155">
    <property type="entry name" value="Methylated DNA-protein cysteine methyltransferase domain"/>
    <property type="match status" value="1"/>
</dbReference>
<dbReference type="GO" id="GO:0006307">
    <property type="term" value="P:DNA alkylation repair"/>
    <property type="evidence" value="ECO:0007669"/>
    <property type="project" value="UniProtKB-UniRule"/>
</dbReference>
<evidence type="ECO:0000256" key="8">
    <source>
        <dbReference type="ARBA" id="ARBA00049348"/>
    </source>
</evidence>
<feature type="domain" description="Methylated-DNA-[protein]-cysteine S-methyltransferase DNA binding" evidence="10">
    <location>
        <begin position="77"/>
        <end position="156"/>
    </location>
</feature>
<reference evidence="12" key="1">
    <citation type="submission" date="2022-01" db="EMBL/GenBank/DDBJ databases">
        <authorList>
            <person name="Karlyshev A.V."/>
            <person name="Jaspars M."/>
        </authorList>
    </citation>
    <scope>NUCLEOTIDE SEQUENCE</scope>
    <source>
        <strain evidence="12">AGSA3-2</strain>
    </source>
</reference>
<dbReference type="Pfam" id="PF01035">
    <property type="entry name" value="DNA_binding_1"/>
    <property type="match status" value="1"/>
</dbReference>
<dbReference type="RefSeq" id="WP_080530316.1">
    <property type="nucleotide sequence ID" value="NZ_CP012331.1"/>
</dbReference>
<dbReference type="FunFam" id="1.10.10.10:FF:000214">
    <property type="entry name" value="Methylated-DNA--protein-cysteine methyltransferase"/>
    <property type="match status" value="1"/>
</dbReference>
<evidence type="ECO:0000313" key="12">
    <source>
        <dbReference type="EMBL" id="MCE7508750.1"/>
    </source>
</evidence>
<dbReference type="GO" id="GO:0032259">
    <property type="term" value="P:methylation"/>
    <property type="evidence" value="ECO:0007669"/>
    <property type="project" value="UniProtKB-KW"/>
</dbReference>
<dbReference type="PANTHER" id="PTHR10815">
    <property type="entry name" value="METHYLATED-DNA--PROTEIN-CYSTEINE METHYLTRANSFERASE"/>
    <property type="match status" value="1"/>
</dbReference>
<keyword evidence="13" id="KW-1185">Reference proteome</keyword>
<dbReference type="InterPro" id="IPR036631">
    <property type="entry name" value="MGMT_N_sf"/>
</dbReference>
<comment type="function">
    <text evidence="9">Involved in the cellular defense against the biological effects of O6-methylguanine (O6-MeG) and O4-methylthymine (O4-MeT) in DNA. Repairs the methylated nucleobase in DNA by stoichiometrically transferring the methyl group to a cysteine residue in the enzyme. This is a suicide reaction: the enzyme is irreversibly inactivated.</text>
</comment>
<comment type="catalytic activity">
    <reaction evidence="8 9">
        <text>a 6-O-methyl-2'-deoxyguanosine in DNA + L-cysteinyl-[protein] = S-methyl-L-cysteinyl-[protein] + a 2'-deoxyguanosine in DNA</text>
        <dbReference type="Rhea" id="RHEA:24000"/>
        <dbReference type="Rhea" id="RHEA-COMP:10131"/>
        <dbReference type="Rhea" id="RHEA-COMP:10132"/>
        <dbReference type="Rhea" id="RHEA-COMP:11367"/>
        <dbReference type="Rhea" id="RHEA-COMP:11368"/>
        <dbReference type="ChEBI" id="CHEBI:29950"/>
        <dbReference type="ChEBI" id="CHEBI:82612"/>
        <dbReference type="ChEBI" id="CHEBI:85445"/>
        <dbReference type="ChEBI" id="CHEBI:85448"/>
        <dbReference type="EC" id="2.1.1.63"/>
    </reaction>
</comment>
<keyword evidence="4 9" id="KW-0489">Methyltransferase</keyword>
<evidence type="ECO:0000256" key="7">
    <source>
        <dbReference type="ARBA" id="ARBA00023204"/>
    </source>
</evidence>
<dbReference type="KEGG" id="axe:P40_02070"/>
<dbReference type="Proteomes" id="UP001107961">
    <property type="component" value="Unassembled WGS sequence"/>
</dbReference>
<evidence type="ECO:0000256" key="5">
    <source>
        <dbReference type="ARBA" id="ARBA00022679"/>
    </source>
</evidence>
<dbReference type="InterPro" id="IPR036217">
    <property type="entry name" value="MethylDNA_cys_MeTrfase_DNAb"/>
</dbReference>
<dbReference type="InterPro" id="IPR001497">
    <property type="entry name" value="MethylDNA_cys_MeTrfase_AS"/>
</dbReference>
<dbReference type="InterPro" id="IPR036388">
    <property type="entry name" value="WH-like_DNA-bd_sf"/>
</dbReference>
<accession>A0A9Q3W4V5</accession>
<evidence type="ECO:0000256" key="2">
    <source>
        <dbReference type="ARBA" id="ARBA00008711"/>
    </source>
</evidence>
<dbReference type="SUPFAM" id="SSF46767">
    <property type="entry name" value="Methylated DNA-protein cysteine methyltransferase, C-terminal domain"/>
    <property type="match status" value="1"/>
</dbReference>
<comment type="catalytic activity">
    <reaction evidence="1 9">
        <text>a 4-O-methyl-thymidine in DNA + L-cysteinyl-[protein] = a thymidine in DNA + S-methyl-L-cysteinyl-[protein]</text>
        <dbReference type="Rhea" id="RHEA:53428"/>
        <dbReference type="Rhea" id="RHEA-COMP:10131"/>
        <dbReference type="Rhea" id="RHEA-COMP:10132"/>
        <dbReference type="Rhea" id="RHEA-COMP:13555"/>
        <dbReference type="Rhea" id="RHEA-COMP:13556"/>
        <dbReference type="ChEBI" id="CHEBI:29950"/>
        <dbReference type="ChEBI" id="CHEBI:82612"/>
        <dbReference type="ChEBI" id="CHEBI:137386"/>
        <dbReference type="ChEBI" id="CHEBI:137387"/>
        <dbReference type="EC" id="2.1.1.63"/>
    </reaction>
</comment>
<dbReference type="NCBIfam" id="TIGR00589">
    <property type="entry name" value="ogt"/>
    <property type="match status" value="1"/>
</dbReference>
<evidence type="ECO:0000256" key="6">
    <source>
        <dbReference type="ARBA" id="ARBA00022763"/>
    </source>
</evidence>
<dbReference type="PANTHER" id="PTHR10815:SF5">
    <property type="entry name" value="METHYLATED-DNA--PROTEIN-CYSTEINE METHYLTRANSFERASE"/>
    <property type="match status" value="1"/>
</dbReference>
<name>A0A9Q3W4V5_9GAMM</name>
<dbReference type="InterPro" id="IPR014048">
    <property type="entry name" value="MethylDNA_cys_MeTrfase_DNA-bd"/>
</dbReference>
<dbReference type="EC" id="2.1.1.63" evidence="9"/>
<dbReference type="CDD" id="cd06445">
    <property type="entry name" value="ATase"/>
    <property type="match status" value="1"/>
</dbReference>
<feature type="domain" description="Methylguanine DNA methyltransferase ribonuclease-like" evidence="11">
    <location>
        <begin position="4"/>
        <end position="73"/>
    </location>
</feature>
<keyword evidence="5 9" id="KW-0808">Transferase</keyword>
<protein>
    <recommendedName>
        <fullName evidence="9">Methylated-DNA--protein-cysteine methyltransferase</fullName>
        <ecNumber evidence="9">2.1.1.63</ecNumber>
    </recommendedName>
    <alternativeName>
        <fullName evidence="9">6-O-methylguanine-DNA methyltransferase</fullName>
        <shortName evidence="9">MGMT</shortName>
    </alternativeName>
    <alternativeName>
        <fullName evidence="9">O-6-methylguanine-DNA-alkyltransferase</fullName>
    </alternativeName>
</protein>
<comment type="caution">
    <text evidence="12">The sequence shown here is derived from an EMBL/GenBank/DDBJ whole genome shotgun (WGS) entry which is preliminary data.</text>
</comment>
<dbReference type="GO" id="GO:0005737">
    <property type="term" value="C:cytoplasm"/>
    <property type="evidence" value="ECO:0007669"/>
    <property type="project" value="UniProtKB-SubCell"/>
</dbReference>
<comment type="similarity">
    <text evidence="2 9">Belongs to the MGMT family.</text>
</comment>
<organism evidence="12 13">
    <name type="scientific">Alloalcanivorax xenomutans</name>
    <dbReference type="NCBI Taxonomy" id="1094342"/>
    <lineage>
        <taxon>Bacteria</taxon>
        <taxon>Pseudomonadati</taxon>
        <taxon>Pseudomonadota</taxon>
        <taxon>Gammaproteobacteria</taxon>
        <taxon>Oceanospirillales</taxon>
        <taxon>Alcanivoracaceae</taxon>
        <taxon>Alloalcanivorax</taxon>
    </lineage>
</organism>
<keyword evidence="7 9" id="KW-0234">DNA repair</keyword>
<evidence type="ECO:0000256" key="4">
    <source>
        <dbReference type="ARBA" id="ARBA00022603"/>
    </source>
</evidence>
<dbReference type="Gene3D" id="1.10.10.10">
    <property type="entry name" value="Winged helix-like DNA-binding domain superfamily/Winged helix DNA-binding domain"/>
    <property type="match status" value="1"/>
</dbReference>
<evidence type="ECO:0000259" key="11">
    <source>
        <dbReference type="Pfam" id="PF02870"/>
    </source>
</evidence>
<proteinExistence type="inferred from homology"/>
<dbReference type="Pfam" id="PF02870">
    <property type="entry name" value="Methyltransf_1N"/>
    <property type="match status" value="1"/>
</dbReference>
<evidence type="ECO:0000256" key="3">
    <source>
        <dbReference type="ARBA" id="ARBA00022490"/>
    </source>
</evidence>
<evidence type="ECO:0000256" key="9">
    <source>
        <dbReference type="HAMAP-Rule" id="MF_00772"/>
    </source>
</evidence>
<feature type="active site" description="Nucleophile; methyl group acceptor" evidence="9">
    <location>
        <position position="128"/>
    </location>
</feature>